<feature type="compositionally biased region" description="Pro residues" evidence="1">
    <location>
        <begin position="278"/>
        <end position="291"/>
    </location>
</feature>
<feature type="transmembrane region" description="Helical" evidence="2">
    <location>
        <begin position="209"/>
        <end position="233"/>
    </location>
</feature>
<feature type="region of interest" description="Disordered" evidence="1">
    <location>
        <begin position="243"/>
        <end position="262"/>
    </location>
</feature>
<evidence type="ECO:0000313" key="3">
    <source>
        <dbReference type="EMBL" id="KAK1756557.1"/>
    </source>
</evidence>
<dbReference type="EMBL" id="MU839832">
    <property type="protein sequence ID" value="KAK1756557.1"/>
    <property type="molecule type" value="Genomic_DNA"/>
</dbReference>
<evidence type="ECO:0000256" key="2">
    <source>
        <dbReference type="SAM" id="Phobius"/>
    </source>
</evidence>
<keyword evidence="2" id="KW-1133">Transmembrane helix</keyword>
<keyword evidence="2" id="KW-0812">Transmembrane</keyword>
<feature type="region of interest" description="Disordered" evidence="1">
    <location>
        <begin position="270"/>
        <end position="300"/>
    </location>
</feature>
<protein>
    <submittedName>
        <fullName evidence="3">Uncharacterized protein</fullName>
    </submittedName>
</protein>
<comment type="caution">
    <text evidence="3">The sequence shown here is derived from an EMBL/GenBank/DDBJ whole genome shotgun (WGS) entry which is preliminary data.</text>
</comment>
<feature type="compositionally biased region" description="Polar residues" evidence="1">
    <location>
        <begin position="326"/>
        <end position="335"/>
    </location>
</feature>
<name>A0AAJ0BEK7_9PEZI</name>
<dbReference type="Proteomes" id="UP001239445">
    <property type="component" value="Unassembled WGS sequence"/>
</dbReference>
<evidence type="ECO:0000256" key="1">
    <source>
        <dbReference type="SAM" id="MobiDB-lite"/>
    </source>
</evidence>
<feature type="compositionally biased region" description="Low complexity" evidence="1">
    <location>
        <begin position="337"/>
        <end position="360"/>
    </location>
</feature>
<keyword evidence="4" id="KW-1185">Reference proteome</keyword>
<evidence type="ECO:0000313" key="4">
    <source>
        <dbReference type="Proteomes" id="UP001239445"/>
    </source>
</evidence>
<feature type="compositionally biased region" description="Low complexity" evidence="1">
    <location>
        <begin position="250"/>
        <end position="262"/>
    </location>
</feature>
<reference evidence="3" key="1">
    <citation type="submission" date="2023-06" db="EMBL/GenBank/DDBJ databases">
        <title>Genome-scale phylogeny and comparative genomics of the fungal order Sordariales.</title>
        <authorList>
            <consortium name="Lawrence Berkeley National Laboratory"/>
            <person name="Hensen N."/>
            <person name="Bonometti L."/>
            <person name="Westerberg I."/>
            <person name="Brannstrom I.O."/>
            <person name="Guillou S."/>
            <person name="Cros-Aarteil S."/>
            <person name="Calhoun S."/>
            <person name="Haridas S."/>
            <person name="Kuo A."/>
            <person name="Mondo S."/>
            <person name="Pangilinan J."/>
            <person name="Riley R."/>
            <person name="Labutti K."/>
            <person name="Andreopoulos B."/>
            <person name="Lipzen A."/>
            <person name="Chen C."/>
            <person name="Yanf M."/>
            <person name="Daum C."/>
            <person name="Ng V."/>
            <person name="Clum A."/>
            <person name="Steindorff A."/>
            <person name="Ohm R."/>
            <person name="Martin F."/>
            <person name="Silar P."/>
            <person name="Natvig D."/>
            <person name="Lalanne C."/>
            <person name="Gautier V."/>
            <person name="Ament-Velasquez S.L."/>
            <person name="Kruys A."/>
            <person name="Hutchinson M.I."/>
            <person name="Powell A.J."/>
            <person name="Barry K."/>
            <person name="Miller A.N."/>
            <person name="Grigoriev I.V."/>
            <person name="Debuchy R."/>
            <person name="Gladieux P."/>
            <person name="Thoren M.H."/>
            <person name="Johannesson H."/>
        </authorList>
    </citation>
    <scope>NUCLEOTIDE SEQUENCE</scope>
    <source>
        <strain evidence="3">PSN4</strain>
    </source>
</reference>
<keyword evidence="2" id="KW-0472">Membrane</keyword>
<feature type="region of interest" description="Disordered" evidence="1">
    <location>
        <begin position="312"/>
        <end position="375"/>
    </location>
</feature>
<accession>A0AAJ0BEK7</accession>
<dbReference type="AlphaFoldDB" id="A0AAJ0BEK7"/>
<sequence length="375" mass="38844">MAQLPQPATVQVDLTPVNIVTPPATAVLTTSNHVAQPSSTFAGTGQLLSQSDCSSTSYTLVKAETVVYYAAFVGCDASRPQCCPWSVSVDGSATTTGALDEGNRVAGGPGQFPIPANGIQALLNRCPDDYYSVSSQCCPNGYYKFTSRIAFQTPCFSFLKTPIKPPALTAGLAGNPTDTNLPTSAVVNMAWAMGFNVSDAAQPPLSKGAAIGVGVGAGVFGLGLIALAVFVCLRVRRNKKQALEGGAGPGQAQQPGMGQVAAAQGTMYQQGYHQAAPGSPPVSSPPLPSPPLSDGGSAGAYPFQGQYAPVPYKGHSRGYSDVSEAGWSQGSSEYPTQGYRQEGYQGYQGGQEQMQYQQAGQYGGYHRSELSGGQQ</sequence>
<gene>
    <name evidence="3" type="ORF">QBC47DRAFT_187621</name>
</gene>
<organism evidence="3 4">
    <name type="scientific">Echria macrotheca</name>
    <dbReference type="NCBI Taxonomy" id="438768"/>
    <lineage>
        <taxon>Eukaryota</taxon>
        <taxon>Fungi</taxon>
        <taxon>Dikarya</taxon>
        <taxon>Ascomycota</taxon>
        <taxon>Pezizomycotina</taxon>
        <taxon>Sordariomycetes</taxon>
        <taxon>Sordariomycetidae</taxon>
        <taxon>Sordariales</taxon>
        <taxon>Schizotheciaceae</taxon>
        <taxon>Echria</taxon>
    </lineage>
</organism>
<proteinExistence type="predicted"/>